<feature type="active site" description="Nucleophile" evidence="2">
    <location>
        <position position="36"/>
    </location>
</feature>
<reference evidence="5" key="1">
    <citation type="submission" date="2023-06" db="EMBL/GenBank/DDBJ databases">
        <authorList>
            <person name="Delattre M."/>
        </authorList>
    </citation>
    <scope>NUCLEOTIDE SEQUENCE</scope>
    <source>
        <strain evidence="5">AF72</strain>
    </source>
</reference>
<dbReference type="AlphaFoldDB" id="A0AA36FZW7"/>
<accession>A0AA36FZW7</accession>
<evidence type="ECO:0000313" key="5">
    <source>
        <dbReference type="EMBL" id="CAJ0573146.1"/>
    </source>
</evidence>
<dbReference type="GO" id="GO:0015035">
    <property type="term" value="F:protein-disulfide reductase activity"/>
    <property type="evidence" value="ECO:0007669"/>
    <property type="project" value="InterPro"/>
</dbReference>
<keyword evidence="1 3" id="KW-1015">Disulfide bond</keyword>
<dbReference type="Proteomes" id="UP001177023">
    <property type="component" value="Unassembled WGS sequence"/>
</dbReference>
<dbReference type="PIRSF" id="PIRSF000077">
    <property type="entry name" value="Thioredoxin"/>
    <property type="match status" value="1"/>
</dbReference>
<gene>
    <name evidence="5" type="ORF">MSPICULIGERA_LOCUS11514</name>
</gene>
<dbReference type="Gene3D" id="3.40.30.10">
    <property type="entry name" value="Glutaredoxin"/>
    <property type="match status" value="1"/>
</dbReference>
<feature type="site" description="Contributes to redox potential value" evidence="2">
    <location>
        <position position="35"/>
    </location>
</feature>
<dbReference type="CDD" id="cd02947">
    <property type="entry name" value="TRX_family"/>
    <property type="match status" value="1"/>
</dbReference>
<dbReference type="EMBL" id="CATQJA010002614">
    <property type="protein sequence ID" value="CAJ0573146.1"/>
    <property type="molecule type" value="Genomic_DNA"/>
</dbReference>
<sequence>MVVLQPEDLDEFEKLLEDHSSRLIVVDFYATWCGPCKIMGPKLSKMSDQMNDIVFVKVDVDENEEIVSRYPINVMPTFIFIKDGEQIDSVEGSMEEQLGRNLLLTVKNR</sequence>
<evidence type="ECO:0000256" key="3">
    <source>
        <dbReference type="PIRSR" id="PIRSR000077-4"/>
    </source>
</evidence>
<dbReference type="SUPFAM" id="SSF52833">
    <property type="entry name" value="Thioredoxin-like"/>
    <property type="match status" value="1"/>
</dbReference>
<dbReference type="InterPro" id="IPR013766">
    <property type="entry name" value="Thioredoxin_domain"/>
</dbReference>
<dbReference type="InterPro" id="IPR036249">
    <property type="entry name" value="Thioredoxin-like_sf"/>
</dbReference>
<dbReference type="PANTHER" id="PTHR46115">
    <property type="entry name" value="THIOREDOXIN-LIKE PROTEIN 1"/>
    <property type="match status" value="1"/>
</dbReference>
<dbReference type="InterPro" id="IPR017937">
    <property type="entry name" value="Thioredoxin_CS"/>
</dbReference>
<name>A0AA36FZW7_9BILA</name>
<feature type="disulfide bond" description="Redox-active" evidence="3">
    <location>
        <begin position="33"/>
        <end position="36"/>
    </location>
</feature>
<evidence type="ECO:0000256" key="2">
    <source>
        <dbReference type="PIRSR" id="PIRSR000077-1"/>
    </source>
</evidence>
<feature type="domain" description="Thioredoxin" evidence="4">
    <location>
        <begin position="1"/>
        <end position="108"/>
    </location>
</feature>
<feature type="active site" description="Nucleophile" evidence="2">
    <location>
        <position position="33"/>
    </location>
</feature>
<dbReference type="PRINTS" id="PR00421">
    <property type="entry name" value="THIOREDOXIN"/>
</dbReference>
<feature type="non-terminal residue" evidence="5">
    <location>
        <position position="1"/>
    </location>
</feature>
<dbReference type="PROSITE" id="PS51352">
    <property type="entry name" value="THIOREDOXIN_2"/>
    <property type="match status" value="1"/>
</dbReference>
<organism evidence="5 6">
    <name type="scientific">Mesorhabditis spiculigera</name>
    <dbReference type="NCBI Taxonomy" id="96644"/>
    <lineage>
        <taxon>Eukaryota</taxon>
        <taxon>Metazoa</taxon>
        <taxon>Ecdysozoa</taxon>
        <taxon>Nematoda</taxon>
        <taxon>Chromadorea</taxon>
        <taxon>Rhabditida</taxon>
        <taxon>Rhabditina</taxon>
        <taxon>Rhabditomorpha</taxon>
        <taxon>Rhabditoidea</taxon>
        <taxon>Rhabditidae</taxon>
        <taxon>Mesorhabditinae</taxon>
        <taxon>Mesorhabditis</taxon>
    </lineage>
</organism>
<dbReference type="InterPro" id="IPR005746">
    <property type="entry name" value="Thioredoxin"/>
</dbReference>
<dbReference type="PROSITE" id="PS00194">
    <property type="entry name" value="THIOREDOXIN_1"/>
    <property type="match status" value="1"/>
</dbReference>
<keyword evidence="3" id="KW-0676">Redox-active center</keyword>
<dbReference type="Pfam" id="PF00085">
    <property type="entry name" value="Thioredoxin"/>
    <property type="match status" value="1"/>
</dbReference>
<feature type="site" description="Contributes to redox potential value" evidence="2">
    <location>
        <position position="34"/>
    </location>
</feature>
<evidence type="ECO:0000256" key="1">
    <source>
        <dbReference type="ARBA" id="ARBA00023157"/>
    </source>
</evidence>
<proteinExistence type="predicted"/>
<comment type="caution">
    <text evidence="5">The sequence shown here is derived from an EMBL/GenBank/DDBJ whole genome shotgun (WGS) entry which is preliminary data.</text>
</comment>
<feature type="site" description="Deprotonates C-terminal active site Cys" evidence="2">
    <location>
        <position position="27"/>
    </location>
</feature>
<evidence type="ECO:0000313" key="6">
    <source>
        <dbReference type="Proteomes" id="UP001177023"/>
    </source>
</evidence>
<protein>
    <recommendedName>
        <fullName evidence="4">Thioredoxin domain-containing protein</fullName>
    </recommendedName>
</protein>
<keyword evidence="6" id="KW-1185">Reference proteome</keyword>
<evidence type="ECO:0000259" key="4">
    <source>
        <dbReference type="PROSITE" id="PS51352"/>
    </source>
</evidence>